<evidence type="ECO:0000313" key="2">
    <source>
        <dbReference type="Proteomes" id="UP001630127"/>
    </source>
</evidence>
<name>A0ABD3ATN0_9GENT</name>
<comment type="caution">
    <text evidence="1">The sequence shown here is derived from an EMBL/GenBank/DDBJ whole genome shotgun (WGS) entry which is preliminary data.</text>
</comment>
<accession>A0ABD3ATN0</accession>
<dbReference type="PANTHER" id="PTHR35218">
    <property type="entry name" value="RNASE H DOMAIN-CONTAINING PROTEIN"/>
    <property type="match status" value="1"/>
</dbReference>
<keyword evidence="2" id="KW-1185">Reference proteome</keyword>
<gene>
    <name evidence="1" type="ORF">ACH5RR_003030</name>
</gene>
<sequence>MKVMVWNCQGMESPLTVPQLKENVLLLFPDLIFLYETKNTKQTLDTARKKINFDNVFVVDACRKASDMAVFWNRNLSVKTIFSTCFTIEVEIQTEMGNGSWWILRIYASSDSSIRREQWKVIQRRKELWGDHWIVAGDFNDITSTSEKLGGGKK</sequence>
<dbReference type="Proteomes" id="UP001630127">
    <property type="component" value="Unassembled WGS sequence"/>
</dbReference>
<evidence type="ECO:0008006" key="3">
    <source>
        <dbReference type="Google" id="ProtNLM"/>
    </source>
</evidence>
<dbReference type="PANTHER" id="PTHR35218:SF9">
    <property type="entry name" value="ENDONUCLEASE_EXONUCLEASE_PHOSPHATASE DOMAIN-CONTAINING PROTEIN"/>
    <property type="match status" value="1"/>
</dbReference>
<dbReference type="SUPFAM" id="SSF56219">
    <property type="entry name" value="DNase I-like"/>
    <property type="match status" value="1"/>
</dbReference>
<dbReference type="InterPro" id="IPR036691">
    <property type="entry name" value="Endo/exonu/phosph_ase_sf"/>
</dbReference>
<evidence type="ECO:0000313" key="1">
    <source>
        <dbReference type="EMBL" id="KAL3534569.1"/>
    </source>
</evidence>
<dbReference type="Gene3D" id="3.60.10.10">
    <property type="entry name" value="Endonuclease/exonuclease/phosphatase"/>
    <property type="match status" value="1"/>
</dbReference>
<proteinExistence type="predicted"/>
<reference evidence="1 2" key="1">
    <citation type="submission" date="2024-11" db="EMBL/GenBank/DDBJ databases">
        <title>A near-complete genome assembly of Cinchona calisaya.</title>
        <authorList>
            <person name="Lian D.C."/>
            <person name="Zhao X.W."/>
            <person name="Wei L."/>
        </authorList>
    </citation>
    <scope>NUCLEOTIDE SEQUENCE [LARGE SCALE GENOMIC DNA]</scope>
    <source>
        <tissue evidence="1">Nenye</tissue>
    </source>
</reference>
<organism evidence="1 2">
    <name type="scientific">Cinchona calisaya</name>
    <dbReference type="NCBI Taxonomy" id="153742"/>
    <lineage>
        <taxon>Eukaryota</taxon>
        <taxon>Viridiplantae</taxon>
        <taxon>Streptophyta</taxon>
        <taxon>Embryophyta</taxon>
        <taxon>Tracheophyta</taxon>
        <taxon>Spermatophyta</taxon>
        <taxon>Magnoliopsida</taxon>
        <taxon>eudicotyledons</taxon>
        <taxon>Gunneridae</taxon>
        <taxon>Pentapetalae</taxon>
        <taxon>asterids</taxon>
        <taxon>lamiids</taxon>
        <taxon>Gentianales</taxon>
        <taxon>Rubiaceae</taxon>
        <taxon>Cinchonoideae</taxon>
        <taxon>Cinchoneae</taxon>
        <taxon>Cinchona</taxon>
    </lineage>
</organism>
<protein>
    <recommendedName>
        <fullName evidence="3">Endonuclease/exonuclease/phosphatase domain-containing protein</fullName>
    </recommendedName>
</protein>
<dbReference type="EMBL" id="JBJUIK010000002">
    <property type="protein sequence ID" value="KAL3534569.1"/>
    <property type="molecule type" value="Genomic_DNA"/>
</dbReference>
<dbReference type="AlphaFoldDB" id="A0ABD3ATN0"/>